<protein>
    <submittedName>
        <fullName evidence="9">Spindle pole body component alp6</fullName>
    </submittedName>
</protein>
<dbReference type="OrthoDB" id="5860513at2759"/>
<dbReference type="Proteomes" id="UP000800040">
    <property type="component" value="Unassembled WGS sequence"/>
</dbReference>
<feature type="compositionally biased region" description="Basic and acidic residues" evidence="6">
    <location>
        <begin position="149"/>
        <end position="164"/>
    </location>
</feature>
<feature type="region of interest" description="Disordered" evidence="6">
    <location>
        <begin position="858"/>
        <end position="884"/>
    </location>
</feature>
<dbReference type="GO" id="GO:0051321">
    <property type="term" value="P:meiotic cell cycle"/>
    <property type="evidence" value="ECO:0007669"/>
    <property type="project" value="TreeGrafter"/>
</dbReference>
<feature type="compositionally biased region" description="Basic and acidic residues" evidence="6">
    <location>
        <begin position="866"/>
        <end position="875"/>
    </location>
</feature>
<evidence type="ECO:0000313" key="9">
    <source>
        <dbReference type="EMBL" id="KAF1836532.1"/>
    </source>
</evidence>
<dbReference type="GO" id="GO:0044732">
    <property type="term" value="C:mitotic spindle pole body"/>
    <property type="evidence" value="ECO:0007669"/>
    <property type="project" value="TreeGrafter"/>
</dbReference>
<feature type="region of interest" description="Disordered" evidence="6">
    <location>
        <begin position="760"/>
        <end position="797"/>
    </location>
</feature>
<feature type="domain" description="Gamma tubulin complex component protein N-terminal" evidence="8">
    <location>
        <begin position="186"/>
        <end position="490"/>
    </location>
</feature>
<evidence type="ECO:0000313" key="10">
    <source>
        <dbReference type="Proteomes" id="UP000800040"/>
    </source>
</evidence>
<dbReference type="PANTHER" id="PTHR19302">
    <property type="entry name" value="GAMMA TUBULIN COMPLEX PROTEIN"/>
    <property type="match status" value="1"/>
</dbReference>
<dbReference type="GO" id="GO:0031122">
    <property type="term" value="P:cytoplasmic microtubule organization"/>
    <property type="evidence" value="ECO:0007669"/>
    <property type="project" value="TreeGrafter"/>
</dbReference>
<evidence type="ECO:0000256" key="3">
    <source>
        <dbReference type="ARBA" id="ARBA00022490"/>
    </source>
</evidence>
<proteinExistence type="inferred from homology"/>
<dbReference type="GO" id="GO:0005874">
    <property type="term" value="C:microtubule"/>
    <property type="evidence" value="ECO:0007669"/>
    <property type="project" value="UniProtKB-KW"/>
</dbReference>
<dbReference type="GO" id="GO:0000278">
    <property type="term" value="P:mitotic cell cycle"/>
    <property type="evidence" value="ECO:0007669"/>
    <property type="project" value="TreeGrafter"/>
</dbReference>
<dbReference type="Gene3D" id="1.20.120.1900">
    <property type="entry name" value="Gamma-tubulin complex, C-terminal domain"/>
    <property type="match status" value="1"/>
</dbReference>
<keyword evidence="4" id="KW-0493">Microtubule</keyword>
<evidence type="ECO:0000256" key="6">
    <source>
        <dbReference type="SAM" id="MobiDB-lite"/>
    </source>
</evidence>
<evidence type="ECO:0000256" key="5">
    <source>
        <dbReference type="ARBA" id="ARBA00023212"/>
    </source>
</evidence>
<organism evidence="9 10">
    <name type="scientific">Decorospora gaudefroyi</name>
    <dbReference type="NCBI Taxonomy" id="184978"/>
    <lineage>
        <taxon>Eukaryota</taxon>
        <taxon>Fungi</taxon>
        <taxon>Dikarya</taxon>
        <taxon>Ascomycota</taxon>
        <taxon>Pezizomycotina</taxon>
        <taxon>Dothideomycetes</taxon>
        <taxon>Pleosporomycetidae</taxon>
        <taxon>Pleosporales</taxon>
        <taxon>Pleosporineae</taxon>
        <taxon>Pleosporaceae</taxon>
        <taxon>Decorospora</taxon>
    </lineage>
</organism>
<dbReference type="GO" id="GO:0051011">
    <property type="term" value="F:microtubule minus-end binding"/>
    <property type="evidence" value="ECO:0007669"/>
    <property type="project" value="TreeGrafter"/>
</dbReference>
<dbReference type="InterPro" id="IPR007259">
    <property type="entry name" value="GCP"/>
</dbReference>
<dbReference type="GO" id="GO:0051225">
    <property type="term" value="P:spindle assembly"/>
    <property type="evidence" value="ECO:0007669"/>
    <property type="project" value="TreeGrafter"/>
</dbReference>
<dbReference type="PANTHER" id="PTHR19302:SF14">
    <property type="entry name" value="GAMMA-TUBULIN COMPLEX COMPONENT 3"/>
    <property type="match status" value="1"/>
</dbReference>
<accession>A0A6A5KL85</accession>
<dbReference type="Pfam" id="PF17681">
    <property type="entry name" value="GCP_N_terminal"/>
    <property type="match status" value="1"/>
</dbReference>
<gene>
    <name evidence="9" type="ORF">BDW02DRAFT_628715</name>
</gene>
<evidence type="ECO:0000259" key="7">
    <source>
        <dbReference type="Pfam" id="PF04130"/>
    </source>
</evidence>
<keyword evidence="10" id="KW-1185">Reference proteome</keyword>
<reference evidence="9" key="1">
    <citation type="submission" date="2020-01" db="EMBL/GenBank/DDBJ databases">
        <authorList>
            <consortium name="DOE Joint Genome Institute"/>
            <person name="Haridas S."/>
            <person name="Albert R."/>
            <person name="Binder M."/>
            <person name="Bloem J."/>
            <person name="Labutti K."/>
            <person name="Salamov A."/>
            <person name="Andreopoulos B."/>
            <person name="Baker S.E."/>
            <person name="Barry K."/>
            <person name="Bills G."/>
            <person name="Bluhm B.H."/>
            <person name="Cannon C."/>
            <person name="Castanera R."/>
            <person name="Culley D.E."/>
            <person name="Daum C."/>
            <person name="Ezra D."/>
            <person name="Gonzalez J.B."/>
            <person name="Henrissat B."/>
            <person name="Kuo A."/>
            <person name="Liang C."/>
            <person name="Lipzen A."/>
            <person name="Lutzoni F."/>
            <person name="Magnuson J."/>
            <person name="Mondo S."/>
            <person name="Nolan M."/>
            <person name="Ohm R."/>
            <person name="Pangilinan J."/>
            <person name="Park H.-J."/>
            <person name="Ramirez L."/>
            <person name="Alfaro M."/>
            <person name="Sun H."/>
            <person name="Tritt A."/>
            <person name="Yoshinaga Y."/>
            <person name="Zwiers L.-H."/>
            <person name="Turgeon B.G."/>
            <person name="Goodwin S.B."/>
            <person name="Spatafora J.W."/>
            <person name="Crous P.W."/>
            <person name="Grigoriev I.V."/>
        </authorList>
    </citation>
    <scope>NUCLEOTIDE SEQUENCE</scope>
    <source>
        <strain evidence="9">P77</strain>
    </source>
</reference>
<evidence type="ECO:0000259" key="8">
    <source>
        <dbReference type="Pfam" id="PF17681"/>
    </source>
</evidence>
<dbReference type="GO" id="GO:0000922">
    <property type="term" value="C:spindle pole"/>
    <property type="evidence" value="ECO:0007669"/>
    <property type="project" value="InterPro"/>
</dbReference>
<dbReference type="InterPro" id="IPR041470">
    <property type="entry name" value="GCP_N"/>
</dbReference>
<dbReference type="AlphaFoldDB" id="A0A6A5KL85"/>
<keyword evidence="5" id="KW-0206">Cytoskeleton</keyword>
<evidence type="ECO:0000256" key="4">
    <source>
        <dbReference type="ARBA" id="ARBA00022701"/>
    </source>
</evidence>
<dbReference type="InterPro" id="IPR042241">
    <property type="entry name" value="GCP_C_sf"/>
</dbReference>
<feature type="region of interest" description="Disordered" evidence="6">
    <location>
        <begin position="140"/>
        <end position="179"/>
    </location>
</feature>
<dbReference type="Pfam" id="PF04130">
    <property type="entry name" value="GCP_C_terminal"/>
    <property type="match status" value="1"/>
</dbReference>
<sequence>MATLHRERVEHALNELLVRIVPEDADDDEEAANQRFEDAFAFAMDELTAAGTPSLVPDVHHIASLIDRKVSGPRNDQQKSARLHNLLSRLETQTVLDQKWRMLYFLYRLSDNSEPAIDGPESPAPAHAFQEAFAKPGLSQLPVTAPVPDKVEKRRERRPQDAAKEQQSNGGHAAKAAMAPSEPTLLRELPFTLQGYSSTNLIFSSSTALRLPAQLPVPLVSLLHALAEPAILYKGIADFVDASHGGLIEQSFRAALAKELRAYLGLVATLEGQIKRALTQLSEASPHEGMGKAGVTLKRCVIWTREPTMGLRLMSLIVEESKSKKGGELIALIHSFSLNHGDPYVMTFAERLLSDVTRPFYDMLRQWVYDGELADPFGEFFVSEQSEDEINEANGNEGKGGATSVWEDKYRLNDKMVPTIVTEDFAKKVFLIGKTLNFIRYGCGDAAWVDTYSKEASKELQYGDTANLERSIGDAYKTTMARLIDLMANKFKLFDHLQALKQYMLLGAGDFIAVLMESLSSNLDRPANTQYRHTLTAQLEHAVRNSNAQFDTSDVLRRLDSRMLELSHGEIGWDVFTLEYKIDAPVDVIVTPFGSKQYLKVFNFLWRVKRVEFALGSTWRRCMTGARGVLGTVSDRVGSDWKKARCAMAEMVHFVNQLQHYILFEVIESSWIDLQKALNKPESTLDDMIEAHAKYLNNITRKGLLGSSSIDFTGQLHELLKTMLAYKDAVDGLYSFSVAEFTRRQEHAAKIETRTAGGRWGLSEKDAHGTSSPDPFGESRAASRHDADSPFPPPLLRIGMTGTAEDDVLPALQKRLSHLTEDFKVRICILLGDLVHSPDGELKMLAVNINFNDVYKPERRRRKGEKKREKEKETPKVAAVAVAA</sequence>
<comment type="subcellular location">
    <subcellularLocation>
        <location evidence="1">Cytoplasm</location>
        <location evidence="1">Cytoskeleton</location>
    </subcellularLocation>
</comment>
<name>A0A6A5KL85_9PLEO</name>
<dbReference type="EMBL" id="ML975272">
    <property type="protein sequence ID" value="KAF1836532.1"/>
    <property type="molecule type" value="Genomic_DNA"/>
</dbReference>
<dbReference type="InterPro" id="IPR040457">
    <property type="entry name" value="GCP_C"/>
</dbReference>
<keyword evidence="3" id="KW-0963">Cytoplasm</keyword>
<evidence type="ECO:0000256" key="2">
    <source>
        <dbReference type="ARBA" id="ARBA00010337"/>
    </source>
</evidence>
<comment type="similarity">
    <text evidence="2">Belongs to the TUBGCP family.</text>
</comment>
<dbReference type="GO" id="GO:0043015">
    <property type="term" value="F:gamma-tubulin binding"/>
    <property type="evidence" value="ECO:0007669"/>
    <property type="project" value="InterPro"/>
</dbReference>
<feature type="domain" description="Gamma tubulin complex component C-terminal" evidence="7">
    <location>
        <begin position="493"/>
        <end position="855"/>
    </location>
</feature>
<dbReference type="GO" id="GO:0007020">
    <property type="term" value="P:microtubule nucleation"/>
    <property type="evidence" value="ECO:0007669"/>
    <property type="project" value="InterPro"/>
</dbReference>
<dbReference type="GO" id="GO:0000930">
    <property type="term" value="C:gamma-tubulin complex"/>
    <property type="evidence" value="ECO:0007669"/>
    <property type="project" value="TreeGrafter"/>
</dbReference>
<evidence type="ECO:0000256" key="1">
    <source>
        <dbReference type="ARBA" id="ARBA00004245"/>
    </source>
</evidence>